<dbReference type="RefSeq" id="WP_119016372.1">
    <property type="nucleotide sequence ID" value="NZ_QXEV01000013.1"/>
</dbReference>
<dbReference type="PANTHER" id="PTHR33991:SF1">
    <property type="entry name" value="DNA REPAIR PROTEIN RECO"/>
    <property type="match status" value="1"/>
</dbReference>
<evidence type="ECO:0000256" key="1">
    <source>
        <dbReference type="ARBA" id="ARBA00007452"/>
    </source>
</evidence>
<dbReference type="InParanoid" id="A0A397S0G5"/>
<evidence type="ECO:0000256" key="2">
    <source>
        <dbReference type="ARBA" id="ARBA00021310"/>
    </source>
</evidence>
<evidence type="ECO:0000256" key="6">
    <source>
        <dbReference type="ARBA" id="ARBA00033409"/>
    </source>
</evidence>
<organism evidence="9 10">
    <name type="scientific">Anaeroplasma bactoclasticum</name>
    <dbReference type="NCBI Taxonomy" id="2088"/>
    <lineage>
        <taxon>Bacteria</taxon>
        <taxon>Bacillati</taxon>
        <taxon>Mycoplasmatota</taxon>
        <taxon>Mollicutes</taxon>
        <taxon>Anaeroplasmatales</taxon>
        <taxon>Anaeroplasmataceae</taxon>
        <taxon>Anaeroplasma</taxon>
    </lineage>
</organism>
<sequence length="226" mass="25786">MKSEGIILNTIDYKESSKIVHLYTPFGRISVKALGANKPKNGLLGFTTIGNTVSFVSTDSELPTLMEYNVESSIYKISEDLDRVKVFMIMLDVINHIPEDNNHYPIYNTFKKVLNDLLTENPKKLLCIFLVKMLYAFGIAPNLKTCVSCGSSDISFIDLDKGGALCKNCSNLANSDELYIWKEYYFGKKEIEDFTACNYDAMLKEIRNYYQRYASISLKIHELMNK</sequence>
<dbReference type="Proteomes" id="UP000266506">
    <property type="component" value="Unassembled WGS sequence"/>
</dbReference>
<dbReference type="InterPro" id="IPR003717">
    <property type="entry name" value="RecO"/>
</dbReference>
<evidence type="ECO:0000256" key="3">
    <source>
        <dbReference type="ARBA" id="ARBA00022763"/>
    </source>
</evidence>
<dbReference type="AlphaFoldDB" id="A0A397S0G5"/>
<dbReference type="NCBIfam" id="TIGR00613">
    <property type="entry name" value="reco"/>
    <property type="match status" value="1"/>
</dbReference>
<evidence type="ECO:0000256" key="4">
    <source>
        <dbReference type="ARBA" id="ARBA00023172"/>
    </source>
</evidence>
<evidence type="ECO:0000259" key="8">
    <source>
        <dbReference type="Pfam" id="PF11967"/>
    </source>
</evidence>
<reference evidence="9 10" key="1">
    <citation type="submission" date="2018-08" db="EMBL/GenBank/DDBJ databases">
        <title>Genomic Encyclopedia of Archaeal and Bacterial Type Strains, Phase II (KMG-II): from individual species to whole genera.</title>
        <authorList>
            <person name="Goeker M."/>
        </authorList>
    </citation>
    <scope>NUCLEOTIDE SEQUENCE [LARGE SCALE GENOMIC DNA]</scope>
    <source>
        <strain evidence="9 10">ATCC 27112</strain>
    </source>
</reference>
<comment type="caution">
    <text evidence="9">The sequence shown here is derived from an EMBL/GenBank/DDBJ whole genome shotgun (WGS) entry which is preliminary data.</text>
</comment>
<dbReference type="InterPro" id="IPR022572">
    <property type="entry name" value="DNA_rep/recomb_RecO_N"/>
</dbReference>
<dbReference type="Gene3D" id="1.20.1440.120">
    <property type="entry name" value="Recombination protein O, C-terminal domain"/>
    <property type="match status" value="1"/>
</dbReference>
<dbReference type="SUPFAM" id="SSF50249">
    <property type="entry name" value="Nucleic acid-binding proteins"/>
    <property type="match status" value="1"/>
</dbReference>
<dbReference type="EMBL" id="QXEV01000013">
    <property type="protein sequence ID" value="RIA75674.1"/>
    <property type="molecule type" value="Genomic_DNA"/>
</dbReference>
<dbReference type="Gene3D" id="2.40.50.140">
    <property type="entry name" value="Nucleic acid-binding proteins"/>
    <property type="match status" value="1"/>
</dbReference>
<comment type="function">
    <text evidence="7">Involved in DNA repair and RecF pathway recombination.</text>
</comment>
<evidence type="ECO:0000313" key="9">
    <source>
        <dbReference type="EMBL" id="RIA75674.1"/>
    </source>
</evidence>
<dbReference type="GO" id="GO:0006302">
    <property type="term" value="P:double-strand break repair"/>
    <property type="evidence" value="ECO:0007669"/>
    <property type="project" value="TreeGrafter"/>
</dbReference>
<dbReference type="InterPro" id="IPR012340">
    <property type="entry name" value="NA-bd_OB-fold"/>
</dbReference>
<name>A0A397S0G5_9MOLU</name>
<dbReference type="OrthoDB" id="404042at2"/>
<proteinExistence type="inferred from homology"/>
<evidence type="ECO:0000256" key="7">
    <source>
        <dbReference type="HAMAP-Rule" id="MF_00201"/>
    </source>
</evidence>
<dbReference type="Pfam" id="PF02565">
    <property type="entry name" value="RecO_C"/>
    <property type="match status" value="1"/>
</dbReference>
<protein>
    <recommendedName>
        <fullName evidence="2 7">DNA repair protein RecO</fullName>
    </recommendedName>
    <alternativeName>
        <fullName evidence="6 7">Recombination protein O</fullName>
    </alternativeName>
</protein>
<dbReference type="GO" id="GO:0006310">
    <property type="term" value="P:DNA recombination"/>
    <property type="evidence" value="ECO:0007669"/>
    <property type="project" value="UniProtKB-UniRule"/>
</dbReference>
<dbReference type="InterPro" id="IPR037278">
    <property type="entry name" value="ARFGAP/RecO"/>
</dbReference>
<comment type="similarity">
    <text evidence="1 7">Belongs to the RecO family.</text>
</comment>
<evidence type="ECO:0000256" key="5">
    <source>
        <dbReference type="ARBA" id="ARBA00023204"/>
    </source>
</evidence>
<dbReference type="SUPFAM" id="SSF57863">
    <property type="entry name" value="ArfGap/RecO-like zinc finger"/>
    <property type="match status" value="1"/>
</dbReference>
<dbReference type="GO" id="GO:0043590">
    <property type="term" value="C:bacterial nucleoid"/>
    <property type="evidence" value="ECO:0007669"/>
    <property type="project" value="TreeGrafter"/>
</dbReference>
<feature type="domain" description="DNA replication/recombination mediator RecO N-terminal" evidence="8">
    <location>
        <begin position="2"/>
        <end position="70"/>
    </location>
</feature>
<keyword evidence="3 7" id="KW-0227">DNA damage</keyword>
<dbReference type="Pfam" id="PF11967">
    <property type="entry name" value="RecO_N"/>
    <property type="match status" value="1"/>
</dbReference>
<keyword evidence="10" id="KW-1185">Reference proteome</keyword>
<evidence type="ECO:0000313" key="10">
    <source>
        <dbReference type="Proteomes" id="UP000266506"/>
    </source>
</evidence>
<dbReference type="InterPro" id="IPR042242">
    <property type="entry name" value="RecO_C"/>
</dbReference>
<dbReference type="HAMAP" id="MF_00201">
    <property type="entry name" value="RecO"/>
    <property type="match status" value="1"/>
</dbReference>
<gene>
    <name evidence="7" type="primary">recO</name>
    <name evidence="9" type="ORF">EI71_01243</name>
</gene>
<keyword evidence="5 7" id="KW-0234">DNA repair</keyword>
<accession>A0A397S0G5</accession>
<dbReference type="PANTHER" id="PTHR33991">
    <property type="entry name" value="DNA REPAIR PROTEIN RECO"/>
    <property type="match status" value="1"/>
</dbReference>
<keyword evidence="4 7" id="KW-0233">DNA recombination</keyword>
<dbReference type="FunCoup" id="A0A397S0G5">
    <property type="interactions" value="98"/>
</dbReference>